<evidence type="ECO:0000256" key="3">
    <source>
        <dbReference type="ARBA" id="ARBA00022691"/>
    </source>
</evidence>
<name>A0A011PS54_9PROT</name>
<keyword evidence="1 5" id="KW-0489">Methyltransferase</keyword>
<dbReference type="EMBL" id="JFAX01000002">
    <property type="protein sequence ID" value="EXI69184.1"/>
    <property type="molecule type" value="Genomic_DNA"/>
</dbReference>
<feature type="domain" description="Methyltransferase" evidence="4">
    <location>
        <begin position="97"/>
        <end position="162"/>
    </location>
</feature>
<keyword evidence="2" id="KW-0808">Transferase</keyword>
<evidence type="ECO:0000313" key="5">
    <source>
        <dbReference type="EMBL" id="EXI69184.1"/>
    </source>
</evidence>
<dbReference type="Gene3D" id="3.40.50.150">
    <property type="entry name" value="Vaccinia Virus protein VP39"/>
    <property type="match status" value="1"/>
</dbReference>
<reference evidence="5" key="1">
    <citation type="submission" date="2014-02" db="EMBL/GenBank/DDBJ databases">
        <title>Expanding our view of genomic diversity in Candidatus Accumulibacter clades.</title>
        <authorList>
            <person name="Skennerton C.T."/>
            <person name="Barr J.J."/>
            <person name="Slater F.R."/>
            <person name="Bond P.L."/>
            <person name="Tyson G.W."/>
        </authorList>
    </citation>
    <scope>NUCLEOTIDE SEQUENCE [LARGE SCALE GENOMIC DNA]</scope>
</reference>
<dbReference type="PATRIC" id="fig|1454001.3.peg.653"/>
<evidence type="ECO:0000256" key="2">
    <source>
        <dbReference type="ARBA" id="ARBA00022679"/>
    </source>
</evidence>
<dbReference type="InterPro" id="IPR041698">
    <property type="entry name" value="Methyltransf_25"/>
</dbReference>
<dbReference type="CDD" id="cd02440">
    <property type="entry name" value="AdoMet_MTases"/>
    <property type="match status" value="1"/>
</dbReference>
<dbReference type="PANTHER" id="PTHR13610:SF11">
    <property type="entry name" value="METHYLTRANSFERASE DOMAIN-CONTAINING PROTEIN"/>
    <property type="match status" value="1"/>
</dbReference>
<evidence type="ECO:0000259" key="4">
    <source>
        <dbReference type="Pfam" id="PF13649"/>
    </source>
</evidence>
<proteinExistence type="predicted"/>
<dbReference type="GO" id="GO:0016279">
    <property type="term" value="F:protein-lysine N-methyltransferase activity"/>
    <property type="evidence" value="ECO:0007669"/>
    <property type="project" value="InterPro"/>
</dbReference>
<accession>A0A011PS54</accession>
<dbReference type="Proteomes" id="UP000020218">
    <property type="component" value="Unassembled WGS sequence"/>
</dbReference>
<dbReference type="PANTHER" id="PTHR13610">
    <property type="entry name" value="METHYLTRANSFERASE DOMAIN-CONTAINING PROTEIN"/>
    <property type="match status" value="1"/>
</dbReference>
<dbReference type="STRING" id="1454001.AW08_00391"/>
<dbReference type="AlphaFoldDB" id="A0A011PS54"/>
<sequence>MRRRTTGACGYTPQRITRPLPHPIRLPNMPAQLLRLLASSVLILGLAHPVHSARNYGDEQFRLEHGHDGKDVFWAPTPDAMVMLMLRTARVTPADIVYDLGAGDGRIPIAAARAFGARAVGIEHSPEVAALARRNVKRAGLDGRVRIVTGDLFVEDFSEATVVTMFLTPVLNRKLRPLLLQMKPGTRIVSHSFHMGDWQPDATIATENAEGFFWIVPAQVAGEWSLRLPGDAAPARLRLQQAYQQVSGTLTSGERSVAVAGRLQGATLQFDYVRPDGTPATVGVAVDGRRLVGRQTHAQAAGPVSGERR</sequence>
<evidence type="ECO:0000256" key="1">
    <source>
        <dbReference type="ARBA" id="ARBA00022603"/>
    </source>
</evidence>
<dbReference type="Pfam" id="PF13649">
    <property type="entry name" value="Methyltransf_25"/>
    <property type="match status" value="1"/>
</dbReference>
<dbReference type="InterPro" id="IPR029063">
    <property type="entry name" value="SAM-dependent_MTases_sf"/>
</dbReference>
<dbReference type="SUPFAM" id="SSF53335">
    <property type="entry name" value="S-adenosyl-L-methionine-dependent methyltransferases"/>
    <property type="match status" value="1"/>
</dbReference>
<gene>
    <name evidence="5" type="ORF">AW08_00391</name>
</gene>
<protein>
    <submittedName>
        <fullName evidence="5">Precorrin-6B methylase</fullName>
    </submittedName>
</protein>
<dbReference type="InterPro" id="IPR026170">
    <property type="entry name" value="FAM173A/B"/>
</dbReference>
<dbReference type="GO" id="GO:0032259">
    <property type="term" value="P:methylation"/>
    <property type="evidence" value="ECO:0007669"/>
    <property type="project" value="UniProtKB-KW"/>
</dbReference>
<keyword evidence="6" id="KW-1185">Reference proteome</keyword>
<evidence type="ECO:0000313" key="6">
    <source>
        <dbReference type="Proteomes" id="UP000020218"/>
    </source>
</evidence>
<comment type="caution">
    <text evidence="5">The sequence shown here is derived from an EMBL/GenBank/DDBJ whole genome shotgun (WGS) entry which is preliminary data.</text>
</comment>
<organism evidence="5 6">
    <name type="scientific">Candidatus Accumulibacter adjunctus</name>
    <dbReference type="NCBI Taxonomy" id="1454001"/>
    <lineage>
        <taxon>Bacteria</taxon>
        <taxon>Pseudomonadati</taxon>
        <taxon>Pseudomonadota</taxon>
        <taxon>Betaproteobacteria</taxon>
        <taxon>Candidatus Accumulibacter</taxon>
    </lineage>
</organism>
<keyword evidence="3" id="KW-0949">S-adenosyl-L-methionine</keyword>